<evidence type="ECO:0000313" key="3">
    <source>
        <dbReference type="Proteomes" id="UP001580391"/>
    </source>
</evidence>
<comment type="caution">
    <text evidence="2">The sequence shown here is derived from an EMBL/GenBank/DDBJ whole genome shotgun (WGS) entry which is preliminary data.</text>
</comment>
<sequence length="161" mass="17856">MNILKKILFWFGAFVSLLIPISMILAESGTCTQGDDSVFFLFTQVAFAVSLFCLVLSWYGVPSGGSVGLVLISLPFFLSLYFYIAFVPVYFVYSTIHGLGLCDVVQFDLVIGSPIPRDDGYGPGTFFARSYAIASLIPVMATFYPVYRVWKNSSFSRKNKS</sequence>
<name>A0ABV5BJ60_9LEPT</name>
<feature type="transmembrane region" description="Helical" evidence="1">
    <location>
        <begin position="131"/>
        <end position="150"/>
    </location>
</feature>
<keyword evidence="1" id="KW-0472">Membrane</keyword>
<feature type="transmembrane region" description="Helical" evidence="1">
    <location>
        <begin position="68"/>
        <end position="91"/>
    </location>
</feature>
<proteinExistence type="predicted"/>
<evidence type="ECO:0000313" key="2">
    <source>
        <dbReference type="EMBL" id="MFB5735351.1"/>
    </source>
</evidence>
<organism evidence="2 3">
    <name type="scientific">Leptospira wolffii</name>
    <dbReference type="NCBI Taxonomy" id="409998"/>
    <lineage>
        <taxon>Bacteria</taxon>
        <taxon>Pseudomonadati</taxon>
        <taxon>Spirochaetota</taxon>
        <taxon>Spirochaetia</taxon>
        <taxon>Leptospirales</taxon>
        <taxon>Leptospiraceae</taxon>
        <taxon>Leptospira</taxon>
    </lineage>
</organism>
<keyword evidence="1" id="KW-1133">Transmembrane helix</keyword>
<keyword evidence="3" id="KW-1185">Reference proteome</keyword>
<keyword evidence="1" id="KW-0812">Transmembrane</keyword>
<evidence type="ECO:0000256" key="1">
    <source>
        <dbReference type="SAM" id="Phobius"/>
    </source>
</evidence>
<gene>
    <name evidence="2" type="ORF">ACE5IX_02455</name>
</gene>
<reference evidence="2 3" key="1">
    <citation type="submission" date="2024-09" db="EMBL/GenBank/DDBJ databases">
        <title>Taxonomic and Genotyping Characterization of Leptospira Strains isolated from Multiple Sources in Colombia highlights the importance of intermediate species.</title>
        <authorList>
            <person name="Torres Higuera L."/>
            <person name="Rojas Tapias D."/>
            <person name="Jimenez Velasquez S."/>
            <person name="Renjifo Ibanez C."/>
        </authorList>
    </citation>
    <scope>NUCLEOTIDE SEQUENCE [LARGE SCALE GENOMIC DNA]</scope>
    <source>
        <strain evidence="2 3">Lep080</strain>
    </source>
</reference>
<dbReference type="EMBL" id="JBHILJ010000001">
    <property type="protein sequence ID" value="MFB5735351.1"/>
    <property type="molecule type" value="Genomic_DNA"/>
</dbReference>
<dbReference type="RefSeq" id="WP_135700656.1">
    <property type="nucleotide sequence ID" value="NZ_JBHILI010000001.1"/>
</dbReference>
<dbReference type="Proteomes" id="UP001580391">
    <property type="component" value="Unassembled WGS sequence"/>
</dbReference>
<feature type="transmembrane region" description="Helical" evidence="1">
    <location>
        <begin position="38"/>
        <end position="61"/>
    </location>
</feature>
<protein>
    <submittedName>
        <fullName evidence="2">Uncharacterized protein</fullName>
    </submittedName>
</protein>
<accession>A0ABV5BJ60</accession>
<feature type="transmembrane region" description="Helical" evidence="1">
    <location>
        <begin position="7"/>
        <end position="26"/>
    </location>
</feature>